<dbReference type="EMBL" id="GGEC01012927">
    <property type="protein sequence ID" value="MBW93410.1"/>
    <property type="molecule type" value="Transcribed_RNA"/>
</dbReference>
<proteinExistence type="predicted"/>
<dbReference type="AlphaFoldDB" id="A0A2P2JIU8"/>
<protein>
    <submittedName>
        <fullName evidence="1">Uncharacterized protein</fullName>
    </submittedName>
</protein>
<sequence>MQLVTEHVRHSVCTNGGKGQSHKILHKQQSTECNAWQNQPKVTCILVKVRRPAVVSRYQIRQSP</sequence>
<reference evidence="1" key="1">
    <citation type="submission" date="2018-02" db="EMBL/GenBank/DDBJ databases">
        <title>Rhizophora mucronata_Transcriptome.</title>
        <authorList>
            <person name="Meera S.P."/>
            <person name="Sreeshan A."/>
            <person name="Augustine A."/>
        </authorList>
    </citation>
    <scope>NUCLEOTIDE SEQUENCE</scope>
    <source>
        <tissue evidence="1">Leaf</tissue>
    </source>
</reference>
<name>A0A2P2JIU8_RHIMU</name>
<organism evidence="1">
    <name type="scientific">Rhizophora mucronata</name>
    <name type="common">Asiatic mangrove</name>
    <dbReference type="NCBI Taxonomy" id="61149"/>
    <lineage>
        <taxon>Eukaryota</taxon>
        <taxon>Viridiplantae</taxon>
        <taxon>Streptophyta</taxon>
        <taxon>Embryophyta</taxon>
        <taxon>Tracheophyta</taxon>
        <taxon>Spermatophyta</taxon>
        <taxon>Magnoliopsida</taxon>
        <taxon>eudicotyledons</taxon>
        <taxon>Gunneridae</taxon>
        <taxon>Pentapetalae</taxon>
        <taxon>rosids</taxon>
        <taxon>fabids</taxon>
        <taxon>Malpighiales</taxon>
        <taxon>Rhizophoraceae</taxon>
        <taxon>Rhizophora</taxon>
    </lineage>
</organism>
<accession>A0A2P2JIU8</accession>
<evidence type="ECO:0000313" key="1">
    <source>
        <dbReference type="EMBL" id="MBW93410.1"/>
    </source>
</evidence>